<gene>
    <name evidence="3" type="ORF">GOC77_13855</name>
</gene>
<comment type="caution">
    <text evidence="3">The sequence shown here is derived from an EMBL/GenBank/DDBJ whole genome shotgun (WGS) entry which is preliminary data.</text>
</comment>
<dbReference type="SMART" id="SM00507">
    <property type="entry name" value="HNHc"/>
    <property type="match status" value="1"/>
</dbReference>
<accession>A0A847UPB7</accession>
<name>A0A847UPB7_HALAR</name>
<dbReference type="GO" id="GO:0004519">
    <property type="term" value="F:endonuclease activity"/>
    <property type="evidence" value="ECO:0007669"/>
    <property type="project" value="InterPro"/>
</dbReference>
<reference evidence="3" key="1">
    <citation type="submission" date="2019-12" db="EMBL/GenBank/DDBJ databases">
        <title>Whole genome sequencing of Haloarcula argentinensis strain pws5.</title>
        <authorList>
            <person name="Verma D.K."/>
            <person name="Gopal K."/>
            <person name="Prasad E.S."/>
        </authorList>
    </citation>
    <scope>NUCLEOTIDE SEQUENCE</scope>
    <source>
        <strain evidence="3">Pws5</strain>
    </source>
</reference>
<dbReference type="Pfam" id="PF01844">
    <property type="entry name" value="HNH"/>
    <property type="match status" value="1"/>
</dbReference>
<dbReference type="InterPro" id="IPR003615">
    <property type="entry name" value="HNH_nuc"/>
</dbReference>
<sequence length="102" mass="11764">MGELDDFDWDAYHDRADDWRERRDELKDRYGDPYEKSRTLEVDHITPITDGGHPFDPANLQTLCEACHQDKTAQENSDRAGTPTREEMNESLFEYVAANGGN</sequence>
<evidence type="ECO:0000259" key="2">
    <source>
        <dbReference type="SMART" id="SM00507"/>
    </source>
</evidence>
<feature type="domain" description="HNH nuclease" evidence="2">
    <location>
        <begin position="15"/>
        <end position="69"/>
    </location>
</feature>
<dbReference type="InterPro" id="IPR002711">
    <property type="entry name" value="HNH"/>
</dbReference>
<organism evidence="3 4">
    <name type="scientific">Haloarcula argentinensis</name>
    <dbReference type="NCBI Taxonomy" id="43776"/>
    <lineage>
        <taxon>Archaea</taxon>
        <taxon>Methanobacteriati</taxon>
        <taxon>Methanobacteriota</taxon>
        <taxon>Stenosarchaea group</taxon>
        <taxon>Halobacteria</taxon>
        <taxon>Halobacteriales</taxon>
        <taxon>Haloarculaceae</taxon>
        <taxon>Haloarcula</taxon>
    </lineage>
</organism>
<dbReference type="CDD" id="cd00085">
    <property type="entry name" value="HNHc"/>
    <property type="match status" value="1"/>
</dbReference>
<evidence type="ECO:0000256" key="1">
    <source>
        <dbReference type="SAM" id="MobiDB-lite"/>
    </source>
</evidence>
<dbReference type="AlphaFoldDB" id="A0A847UPB7"/>
<evidence type="ECO:0000313" key="4">
    <source>
        <dbReference type="Proteomes" id="UP000641625"/>
    </source>
</evidence>
<feature type="region of interest" description="Disordered" evidence="1">
    <location>
        <begin position="70"/>
        <end position="89"/>
    </location>
</feature>
<dbReference type="Gene3D" id="1.10.30.50">
    <property type="match status" value="1"/>
</dbReference>
<dbReference type="GO" id="GO:0008270">
    <property type="term" value="F:zinc ion binding"/>
    <property type="evidence" value="ECO:0007669"/>
    <property type="project" value="InterPro"/>
</dbReference>
<dbReference type="GO" id="GO:0003676">
    <property type="term" value="F:nucleic acid binding"/>
    <property type="evidence" value="ECO:0007669"/>
    <property type="project" value="InterPro"/>
</dbReference>
<evidence type="ECO:0000313" key="3">
    <source>
        <dbReference type="EMBL" id="NLV14347.1"/>
    </source>
</evidence>
<dbReference type="EMBL" id="WOWA01000007">
    <property type="protein sequence ID" value="NLV14347.1"/>
    <property type="molecule type" value="Genomic_DNA"/>
</dbReference>
<feature type="compositionally biased region" description="Basic and acidic residues" evidence="1">
    <location>
        <begin position="70"/>
        <end position="88"/>
    </location>
</feature>
<dbReference type="Proteomes" id="UP000641625">
    <property type="component" value="Unassembled WGS sequence"/>
</dbReference>
<proteinExistence type="predicted"/>
<protein>
    <recommendedName>
        <fullName evidence="2">HNH nuclease domain-containing protein</fullName>
    </recommendedName>
</protein>